<proteinExistence type="inferred from homology"/>
<dbReference type="InterPro" id="IPR000343">
    <property type="entry name" value="4pyrrol_synth_GluRdtase"/>
</dbReference>
<keyword evidence="17" id="KW-1185">Reference proteome</keyword>
<comment type="miscellaneous">
    <text evidence="8">During catalysis, the active site Cys acts as a nucleophile attacking the alpha-carbonyl group of tRNA-bound glutamate with the formation of a thioester intermediate between enzyme and glutamate, and the concomitant release of tRNA(Glu). The thioester intermediate is finally reduced by direct hydride transfer from NADPH, to form the product GSA.</text>
</comment>
<comment type="similarity">
    <text evidence="2 8">Belongs to the glutamyl-tRNA reductase family.</text>
</comment>
<comment type="catalytic activity">
    <reaction evidence="7 8">
        <text>(S)-4-amino-5-oxopentanoate + tRNA(Glu) + NADP(+) = L-glutamyl-tRNA(Glu) + NADPH + H(+)</text>
        <dbReference type="Rhea" id="RHEA:12344"/>
        <dbReference type="Rhea" id="RHEA-COMP:9663"/>
        <dbReference type="Rhea" id="RHEA-COMP:9680"/>
        <dbReference type="ChEBI" id="CHEBI:15378"/>
        <dbReference type="ChEBI" id="CHEBI:57501"/>
        <dbReference type="ChEBI" id="CHEBI:57783"/>
        <dbReference type="ChEBI" id="CHEBI:58349"/>
        <dbReference type="ChEBI" id="CHEBI:78442"/>
        <dbReference type="ChEBI" id="CHEBI:78520"/>
        <dbReference type="EC" id="1.2.1.70"/>
    </reaction>
</comment>
<dbReference type="InterPro" id="IPR018214">
    <property type="entry name" value="GluRdtase_CS"/>
</dbReference>
<name>F4H674_CELFA</name>
<evidence type="ECO:0000313" key="17">
    <source>
        <dbReference type="Proteomes" id="UP000008460"/>
    </source>
</evidence>
<dbReference type="PIRSF" id="PIRSF000445">
    <property type="entry name" value="4pyrrol_synth_GluRdtase"/>
    <property type="match status" value="1"/>
</dbReference>
<evidence type="ECO:0000256" key="12">
    <source>
        <dbReference type="PIRSR" id="PIRSR000445-4"/>
    </source>
</evidence>
<comment type="domain">
    <text evidence="8">Possesses an unusual extended V-shaped dimeric structure with each monomer consisting of three distinct domains arranged along a curved 'spinal' alpha-helix. The N-terminal catalytic domain specifically recognizes the glutamate moiety of the substrate. The second domain is the NADPH-binding domain, and the third C-terminal domain is responsible for dimerization.</text>
</comment>
<dbReference type="Pfam" id="PF01488">
    <property type="entry name" value="Shikimate_DH"/>
    <property type="match status" value="1"/>
</dbReference>
<dbReference type="PANTHER" id="PTHR43013:SF1">
    <property type="entry name" value="GLUTAMYL-TRNA REDUCTASE"/>
    <property type="match status" value="1"/>
</dbReference>
<reference evidence="16 17" key="1">
    <citation type="submission" date="2011-04" db="EMBL/GenBank/DDBJ databases">
        <title>Complete sequence of Cellulomonas fimi ATCC 484.</title>
        <authorList>
            <consortium name="US DOE Joint Genome Institute"/>
            <person name="Lucas S."/>
            <person name="Han J."/>
            <person name="Lapidus A."/>
            <person name="Cheng J.-F."/>
            <person name="Goodwin L."/>
            <person name="Pitluck S."/>
            <person name="Peters L."/>
            <person name="Chertkov O."/>
            <person name="Detter J.C."/>
            <person name="Han C."/>
            <person name="Tapia R."/>
            <person name="Land M."/>
            <person name="Hauser L."/>
            <person name="Kyrpides N."/>
            <person name="Ivanova N."/>
            <person name="Ovchinnikova G."/>
            <person name="Pagani I."/>
            <person name="Mead D."/>
            <person name="Brumm P."/>
            <person name="Woyke T."/>
        </authorList>
    </citation>
    <scope>NUCLEOTIDE SEQUENCE [LARGE SCALE GENOMIC DNA]</scope>
    <source>
        <strain evidence="17">ATCC 484 / DSM 20113 / JCM 1341 / NBRC 15513 / NCIMB 8980 / NCTC 7547</strain>
    </source>
</reference>
<dbReference type="Gene3D" id="3.40.50.720">
    <property type="entry name" value="NAD(P)-binding Rossmann-like Domain"/>
    <property type="match status" value="1"/>
</dbReference>
<dbReference type="InterPro" id="IPR036291">
    <property type="entry name" value="NAD(P)-bd_dom_sf"/>
</dbReference>
<evidence type="ECO:0000259" key="15">
    <source>
        <dbReference type="Pfam" id="PF05201"/>
    </source>
</evidence>
<evidence type="ECO:0000256" key="11">
    <source>
        <dbReference type="PIRSR" id="PIRSR000445-3"/>
    </source>
</evidence>
<accession>F4H674</accession>
<dbReference type="HAMAP" id="MF_00087">
    <property type="entry name" value="Glu_tRNA_reductase"/>
    <property type="match status" value="1"/>
</dbReference>
<feature type="domain" description="Glutamyl-tRNA reductase N-terminal" evidence="15">
    <location>
        <begin position="20"/>
        <end position="169"/>
    </location>
</feature>
<evidence type="ECO:0000256" key="5">
    <source>
        <dbReference type="ARBA" id="ARBA00023002"/>
    </source>
</evidence>
<feature type="binding site" evidence="8 11">
    <location>
        <begin position="202"/>
        <end position="207"/>
    </location>
    <ligand>
        <name>NADP(+)</name>
        <dbReference type="ChEBI" id="CHEBI:58349"/>
    </ligand>
</feature>
<evidence type="ECO:0000256" key="9">
    <source>
        <dbReference type="PIRSR" id="PIRSR000445-1"/>
    </source>
</evidence>
<dbReference type="PROSITE" id="PS00747">
    <property type="entry name" value="GLUTR"/>
    <property type="match status" value="1"/>
</dbReference>
<evidence type="ECO:0000256" key="8">
    <source>
        <dbReference type="HAMAP-Rule" id="MF_00087"/>
    </source>
</evidence>
<dbReference type="InterPro" id="IPR006151">
    <property type="entry name" value="Shikm_DH/Glu-tRNA_Rdtase"/>
</dbReference>
<feature type="binding site" evidence="8 10">
    <location>
        <position position="133"/>
    </location>
    <ligand>
        <name>substrate</name>
    </ligand>
</feature>
<gene>
    <name evidence="8" type="primary">hemA</name>
    <name evidence="16" type="ordered locus">Celf_0241</name>
</gene>
<evidence type="ECO:0000256" key="4">
    <source>
        <dbReference type="ARBA" id="ARBA00022857"/>
    </source>
</evidence>
<evidence type="ECO:0000256" key="7">
    <source>
        <dbReference type="ARBA" id="ARBA00047464"/>
    </source>
</evidence>
<dbReference type="InterPro" id="IPR036343">
    <property type="entry name" value="GluRdtase_N_sf"/>
</dbReference>
<dbReference type="Proteomes" id="UP000008460">
    <property type="component" value="Chromosome"/>
</dbReference>
<dbReference type="GO" id="GO:0008883">
    <property type="term" value="F:glutamyl-tRNA reductase activity"/>
    <property type="evidence" value="ECO:0007669"/>
    <property type="project" value="UniProtKB-UniRule"/>
</dbReference>
<dbReference type="eggNOG" id="COG0373">
    <property type="taxonomic scope" value="Bacteria"/>
</dbReference>
<dbReference type="NCBIfam" id="NF000750">
    <property type="entry name" value="PRK00045.3-4"/>
    <property type="match status" value="1"/>
</dbReference>
<feature type="domain" description="Tetrapyrrole biosynthesis glutamyl-tRNA reductase dimerisation" evidence="13">
    <location>
        <begin position="330"/>
        <end position="420"/>
    </location>
</feature>
<comment type="pathway">
    <text evidence="1 8">Porphyrin-containing compound metabolism; protoporphyrin-IX biosynthesis; 5-aminolevulinate from L-glutamyl-tRNA(Glu): step 1/2.</text>
</comment>
<evidence type="ECO:0000256" key="3">
    <source>
        <dbReference type="ARBA" id="ARBA00012970"/>
    </source>
</evidence>
<dbReference type="STRING" id="590998.Celf_0241"/>
<dbReference type="Pfam" id="PF00745">
    <property type="entry name" value="GlutR_dimer"/>
    <property type="match status" value="1"/>
</dbReference>
<feature type="binding site" evidence="8 10">
    <location>
        <begin position="127"/>
        <end position="129"/>
    </location>
    <ligand>
        <name>substrate</name>
    </ligand>
</feature>
<keyword evidence="4 8" id="KW-0521">NADP</keyword>
<sequence>MPDKCRDDSIGTVVLLSLVASHHDLDLTVLERLSSDVHAVGRELVRASTPVTGAVVLATCNRFELYLEVGDADQTPAALAAASQAVAARSGYAADEVLTHLRPLTGPAAGEHLFAVASGLESMVVGEREIAGQVRRALTTARRDGTTTSALESLFQAASRVSRAVESETGLGSAGRSVVGVALDIAERGLPPWPDVSCVLVGTGSYAGASLAALKARGCADVRVYSPSGRAGQFAAARGVRALPAGADLAAELAGVDLVVACSGAAGAVLQVDALAQARSGRDARPLTVVDLALRHDVDPGVRHLPGVRLVSLHTVAEHAPAEHAAVESARRIVVEAADAYEADQRVREWNPAVVAQRTRVLGGLEEALAALPEGARDERGERALRRRTRALLHGPTVRAREAARAGDAATYGAALAELAAISVPDVPTPASVG</sequence>
<evidence type="ECO:0000256" key="2">
    <source>
        <dbReference type="ARBA" id="ARBA00005916"/>
    </source>
</evidence>
<feature type="domain" description="Quinate/shikimate 5-dehydrogenase/glutamyl-tRNA reductase" evidence="14">
    <location>
        <begin position="185"/>
        <end position="313"/>
    </location>
</feature>
<dbReference type="EMBL" id="CP002666">
    <property type="protein sequence ID" value="AEE44386.1"/>
    <property type="molecule type" value="Genomic_DNA"/>
</dbReference>
<feature type="site" description="Important for activity" evidence="8 12">
    <location>
        <position position="112"/>
    </location>
</feature>
<dbReference type="InterPro" id="IPR015896">
    <property type="entry name" value="4pyrrol_synth_GluRdtase_dimer"/>
</dbReference>
<dbReference type="GO" id="GO:0050661">
    <property type="term" value="F:NADP binding"/>
    <property type="evidence" value="ECO:0007669"/>
    <property type="project" value="InterPro"/>
</dbReference>
<dbReference type="SUPFAM" id="SSF51735">
    <property type="entry name" value="NAD(P)-binding Rossmann-fold domains"/>
    <property type="match status" value="1"/>
</dbReference>
<dbReference type="UniPathway" id="UPA00251">
    <property type="reaction ID" value="UER00316"/>
</dbReference>
<organism evidence="16 17">
    <name type="scientific">Cellulomonas fimi (strain ATCC 484 / DSM 20113 / JCM 1341 / CCUG 24087 / LMG 16345 / NBRC 15513 / NCIMB 8980 / NCTC 7547 / NRS-133)</name>
    <dbReference type="NCBI Taxonomy" id="590998"/>
    <lineage>
        <taxon>Bacteria</taxon>
        <taxon>Bacillati</taxon>
        <taxon>Actinomycetota</taxon>
        <taxon>Actinomycetes</taxon>
        <taxon>Micrococcales</taxon>
        <taxon>Cellulomonadaceae</taxon>
        <taxon>Cellulomonas</taxon>
    </lineage>
</organism>
<dbReference type="KEGG" id="cfi:Celf_0241"/>
<evidence type="ECO:0000259" key="13">
    <source>
        <dbReference type="Pfam" id="PF00745"/>
    </source>
</evidence>
<protein>
    <recommendedName>
        <fullName evidence="3 8">Glutamyl-tRNA reductase</fullName>
        <shortName evidence="8">GluTR</shortName>
        <ecNumber evidence="3 8">1.2.1.70</ecNumber>
    </recommendedName>
</protein>
<dbReference type="EC" id="1.2.1.70" evidence="3 8"/>
<keyword evidence="5 8" id="KW-0560">Oxidoreductase</keyword>
<dbReference type="Gene3D" id="3.30.460.30">
    <property type="entry name" value="Glutamyl-tRNA reductase, N-terminal domain"/>
    <property type="match status" value="1"/>
</dbReference>
<evidence type="ECO:0000256" key="10">
    <source>
        <dbReference type="PIRSR" id="PIRSR000445-2"/>
    </source>
</evidence>
<keyword evidence="6 8" id="KW-0627">Porphyrin biosynthesis</keyword>
<evidence type="ECO:0000313" key="16">
    <source>
        <dbReference type="EMBL" id="AEE44386.1"/>
    </source>
</evidence>
<dbReference type="Pfam" id="PF05201">
    <property type="entry name" value="GlutR_N"/>
    <property type="match status" value="1"/>
</dbReference>
<dbReference type="HOGENOM" id="CLU_035113_4_1_11"/>
<evidence type="ECO:0000259" key="14">
    <source>
        <dbReference type="Pfam" id="PF01488"/>
    </source>
</evidence>
<comment type="function">
    <text evidence="8">Catalyzes the NADPH-dependent reduction of glutamyl-tRNA(Glu) to glutamate 1-semialdehyde (GSA).</text>
</comment>
<evidence type="ECO:0000256" key="6">
    <source>
        <dbReference type="ARBA" id="ARBA00023244"/>
    </source>
</evidence>
<dbReference type="InterPro" id="IPR015895">
    <property type="entry name" value="4pyrrol_synth_GluRdtase_N"/>
</dbReference>
<feature type="binding site" evidence="8 10">
    <location>
        <position position="122"/>
    </location>
    <ligand>
        <name>substrate</name>
    </ligand>
</feature>
<dbReference type="AlphaFoldDB" id="F4H674"/>
<feature type="binding site" evidence="8 10">
    <location>
        <begin position="59"/>
        <end position="62"/>
    </location>
    <ligand>
        <name>substrate</name>
    </ligand>
</feature>
<comment type="subunit">
    <text evidence="8">Homodimer.</text>
</comment>
<dbReference type="GO" id="GO:0019353">
    <property type="term" value="P:protoporphyrinogen IX biosynthetic process from glutamate"/>
    <property type="evidence" value="ECO:0007669"/>
    <property type="project" value="TreeGrafter"/>
</dbReference>
<evidence type="ECO:0000256" key="1">
    <source>
        <dbReference type="ARBA" id="ARBA00005059"/>
    </source>
</evidence>
<feature type="active site" description="Nucleophile" evidence="8 9">
    <location>
        <position position="60"/>
    </location>
</feature>
<dbReference type="SUPFAM" id="SSF69742">
    <property type="entry name" value="Glutamyl tRNA-reductase catalytic, N-terminal domain"/>
    <property type="match status" value="1"/>
</dbReference>
<dbReference type="PANTHER" id="PTHR43013">
    <property type="entry name" value="GLUTAMYL-TRNA REDUCTASE"/>
    <property type="match status" value="1"/>
</dbReference>